<comment type="caution">
    <text evidence="1">The sequence shown here is derived from an EMBL/GenBank/DDBJ whole genome shotgun (WGS) entry which is preliminary data.</text>
</comment>
<reference evidence="1" key="1">
    <citation type="submission" date="2020-04" db="EMBL/GenBank/DDBJ databases">
        <authorList>
            <person name="Alioto T."/>
            <person name="Alioto T."/>
            <person name="Gomez Garrido J."/>
        </authorList>
    </citation>
    <scope>NUCLEOTIDE SEQUENCE</scope>
    <source>
        <strain evidence="1">A484AB</strain>
    </source>
</reference>
<dbReference type="Proteomes" id="UP001152795">
    <property type="component" value="Unassembled WGS sequence"/>
</dbReference>
<sequence>MAFAEHETAILQFNDTACQTIVNGEKCKQQHCVHANDTNICEMGDDEKFFKTRYCGACRMALYHYLQQQTENKKEILKKKALETGTDYFIATGYYNGNGLWQYEHVNTDTTFWWRAEPTTDDIIRECGEKWLATKTNSPQTMKCHQTLMENFLT</sequence>
<accession>A0A6S7H7E5</accession>
<proteinExistence type="predicted"/>
<name>A0A6S7H7E5_PARCT</name>
<protein>
    <submittedName>
        <fullName evidence="1">Uncharacterized protein</fullName>
    </submittedName>
</protein>
<dbReference type="EMBL" id="CACRXK020004153">
    <property type="protein sequence ID" value="CAB4001675.1"/>
    <property type="molecule type" value="Genomic_DNA"/>
</dbReference>
<dbReference type="AlphaFoldDB" id="A0A6S7H7E5"/>
<gene>
    <name evidence="1" type="ORF">PACLA_8A077169</name>
</gene>
<evidence type="ECO:0000313" key="1">
    <source>
        <dbReference type="EMBL" id="CAB4001675.1"/>
    </source>
</evidence>
<keyword evidence="2" id="KW-1185">Reference proteome</keyword>
<organism evidence="1 2">
    <name type="scientific">Paramuricea clavata</name>
    <name type="common">Red gorgonian</name>
    <name type="synonym">Violescent sea-whip</name>
    <dbReference type="NCBI Taxonomy" id="317549"/>
    <lineage>
        <taxon>Eukaryota</taxon>
        <taxon>Metazoa</taxon>
        <taxon>Cnidaria</taxon>
        <taxon>Anthozoa</taxon>
        <taxon>Octocorallia</taxon>
        <taxon>Malacalcyonacea</taxon>
        <taxon>Plexauridae</taxon>
        <taxon>Paramuricea</taxon>
    </lineage>
</organism>
<evidence type="ECO:0000313" key="2">
    <source>
        <dbReference type="Proteomes" id="UP001152795"/>
    </source>
</evidence>